<dbReference type="Proteomes" id="UP000324800">
    <property type="component" value="Unassembled WGS sequence"/>
</dbReference>
<organism evidence="1 2">
    <name type="scientific">Streblomastix strix</name>
    <dbReference type="NCBI Taxonomy" id="222440"/>
    <lineage>
        <taxon>Eukaryota</taxon>
        <taxon>Metamonada</taxon>
        <taxon>Preaxostyla</taxon>
        <taxon>Oxymonadida</taxon>
        <taxon>Streblomastigidae</taxon>
        <taxon>Streblomastix</taxon>
    </lineage>
</organism>
<name>A0A5J4TRL3_9EUKA</name>
<accession>A0A5J4TRL3</accession>
<dbReference type="EMBL" id="SNRW01027445">
    <property type="protein sequence ID" value="KAA6360091.1"/>
    <property type="molecule type" value="Genomic_DNA"/>
</dbReference>
<protein>
    <submittedName>
        <fullName evidence="1">Uncharacterized protein</fullName>
    </submittedName>
</protein>
<feature type="non-terminal residue" evidence="1">
    <location>
        <position position="1"/>
    </location>
</feature>
<evidence type="ECO:0000313" key="2">
    <source>
        <dbReference type="Proteomes" id="UP000324800"/>
    </source>
</evidence>
<evidence type="ECO:0000313" key="1">
    <source>
        <dbReference type="EMBL" id="KAA6360091.1"/>
    </source>
</evidence>
<reference evidence="1 2" key="1">
    <citation type="submission" date="2019-03" db="EMBL/GenBank/DDBJ databases">
        <title>Single cell metagenomics reveals metabolic interactions within the superorganism composed of flagellate Streblomastix strix and complex community of Bacteroidetes bacteria on its surface.</title>
        <authorList>
            <person name="Treitli S.C."/>
            <person name="Kolisko M."/>
            <person name="Husnik F."/>
            <person name="Keeling P."/>
            <person name="Hampl V."/>
        </authorList>
    </citation>
    <scope>NUCLEOTIDE SEQUENCE [LARGE SCALE GENOMIC DNA]</scope>
    <source>
        <strain evidence="1">ST1C</strain>
    </source>
</reference>
<dbReference type="AlphaFoldDB" id="A0A5J4TRL3"/>
<comment type="caution">
    <text evidence="1">The sequence shown here is derived from an EMBL/GenBank/DDBJ whole genome shotgun (WGS) entry which is preliminary data.</text>
</comment>
<sequence length="152" mass="17798">YKRKRTGRMKSDVLADKIRENSNWCLNLIIQRSSNEIIIMMIKDLKYILAFIEGLGNGGGNMEENSRIIKNEIFNIGFVFYKLNEGTDQINLDKDFRKSINEGIEQEGGIEEIEAHLFHLKKMIEDDDVNQQAYYTIHIMNNVIKDFSNQQY</sequence>
<proteinExistence type="predicted"/>
<gene>
    <name evidence="1" type="ORF">EZS28_044382</name>
</gene>